<name>A0A1T4T751_9HYPH</name>
<dbReference type="PANTHER" id="PTHR32309:SF13">
    <property type="entry name" value="FERRIC ENTEROBACTIN TRANSPORT PROTEIN FEPE"/>
    <property type="match status" value="1"/>
</dbReference>
<dbReference type="RefSeq" id="WP_170921193.1">
    <property type="nucleotide sequence ID" value="NZ_FUWJ01000013.1"/>
</dbReference>
<keyword evidence="2" id="KW-1133">Transmembrane helix</keyword>
<accession>A0A1T4T751</accession>
<dbReference type="Proteomes" id="UP000190092">
    <property type="component" value="Unassembled WGS sequence"/>
</dbReference>
<dbReference type="PANTHER" id="PTHR32309">
    <property type="entry name" value="TYROSINE-PROTEIN KINASE"/>
    <property type="match status" value="1"/>
</dbReference>
<dbReference type="EMBL" id="FUWJ01000013">
    <property type="protein sequence ID" value="SKA36257.1"/>
    <property type="molecule type" value="Genomic_DNA"/>
</dbReference>
<dbReference type="GO" id="GO:0005886">
    <property type="term" value="C:plasma membrane"/>
    <property type="evidence" value="ECO:0007669"/>
    <property type="project" value="TreeGrafter"/>
</dbReference>
<keyword evidence="4" id="KW-1185">Reference proteome</keyword>
<keyword evidence="2" id="KW-0472">Membrane</keyword>
<feature type="transmembrane region" description="Helical" evidence="2">
    <location>
        <begin position="357"/>
        <end position="376"/>
    </location>
</feature>
<keyword evidence="1" id="KW-0175">Coiled coil</keyword>
<evidence type="ECO:0000256" key="1">
    <source>
        <dbReference type="SAM" id="Coils"/>
    </source>
</evidence>
<sequence>MLASLDRLVRSSYLNERVPFRVNVVARRLIKLALVFLPTILGIVYFGAIATNQYVSEARFIIRSAERPEAATGFAAILQDGLGHSQDDTYAVAEFIKSRDAAKQLSSSLPMFEIYGRPEADALARYPSIFFGRTDEEFYDYLRRMISVVYTPSTGVTTLTVRAFRPQDAKEVAAQLLALSEKLINRMNNRMQEDLIATSTAEVAHSQEQLIMAQIAISRFRNAELMIDPTKSATSLTELISKLSVDLAQAKAQMREVLAASPNSVQYFNLQRRIAALEEQIGYERARITTASDGLAEKIAEFERLNLNREFANRALTNAETALTRARADARRQQLYLETIVQPSATDYPLEPKRASVILTIFGANMILFLVAWLIYTGVREHAVGA</sequence>
<feature type="coiled-coil region" evidence="1">
    <location>
        <begin position="302"/>
        <end position="329"/>
    </location>
</feature>
<evidence type="ECO:0000256" key="2">
    <source>
        <dbReference type="SAM" id="Phobius"/>
    </source>
</evidence>
<protein>
    <submittedName>
        <fullName evidence="3">Capsular polysaccharide transport system permease protein</fullName>
    </submittedName>
</protein>
<feature type="transmembrane region" description="Helical" evidence="2">
    <location>
        <begin position="29"/>
        <end position="50"/>
    </location>
</feature>
<reference evidence="4" key="1">
    <citation type="submission" date="2017-02" db="EMBL/GenBank/DDBJ databases">
        <authorList>
            <person name="Varghese N."/>
            <person name="Submissions S."/>
        </authorList>
    </citation>
    <scope>NUCLEOTIDE SEQUENCE [LARGE SCALE GENOMIC DNA]</scope>
    <source>
        <strain evidence="4">ATCC 27094</strain>
    </source>
</reference>
<dbReference type="AlphaFoldDB" id="A0A1T4T751"/>
<evidence type="ECO:0000313" key="3">
    <source>
        <dbReference type="EMBL" id="SKA36257.1"/>
    </source>
</evidence>
<proteinExistence type="predicted"/>
<dbReference type="GO" id="GO:0004713">
    <property type="term" value="F:protein tyrosine kinase activity"/>
    <property type="evidence" value="ECO:0007669"/>
    <property type="project" value="TreeGrafter"/>
</dbReference>
<organism evidence="3 4">
    <name type="scientific">Enhydrobacter aerosaccus</name>
    <dbReference type="NCBI Taxonomy" id="225324"/>
    <lineage>
        <taxon>Bacteria</taxon>
        <taxon>Pseudomonadati</taxon>
        <taxon>Pseudomonadota</taxon>
        <taxon>Alphaproteobacteria</taxon>
        <taxon>Hyphomicrobiales</taxon>
        <taxon>Enhydrobacter</taxon>
    </lineage>
</organism>
<dbReference type="InterPro" id="IPR050445">
    <property type="entry name" value="Bact_polysacc_biosynth/exp"/>
</dbReference>
<dbReference type="STRING" id="225324.SAMN02745126_05794"/>
<evidence type="ECO:0000313" key="4">
    <source>
        <dbReference type="Proteomes" id="UP000190092"/>
    </source>
</evidence>
<gene>
    <name evidence="3" type="ORF">SAMN02745126_05794</name>
</gene>
<keyword evidence="2" id="KW-0812">Transmembrane</keyword>